<accession>A0A2S0NAH0</accession>
<evidence type="ECO:0000313" key="3">
    <source>
        <dbReference type="EMBL" id="AVO45170.1"/>
    </source>
</evidence>
<evidence type="ECO:0000256" key="2">
    <source>
        <dbReference type="ARBA" id="ARBA00022801"/>
    </source>
</evidence>
<dbReference type="AlphaFoldDB" id="A0A2S0NAH0"/>
<dbReference type="Pfam" id="PF13279">
    <property type="entry name" value="4HBT_2"/>
    <property type="match status" value="1"/>
</dbReference>
<dbReference type="CDD" id="cd00586">
    <property type="entry name" value="4HBT"/>
    <property type="match status" value="1"/>
</dbReference>
<organism evidence="3 4">
    <name type="scientific">Phreatobacter cathodiphilus</name>
    <dbReference type="NCBI Taxonomy" id="1868589"/>
    <lineage>
        <taxon>Bacteria</taxon>
        <taxon>Pseudomonadati</taxon>
        <taxon>Pseudomonadota</taxon>
        <taxon>Alphaproteobacteria</taxon>
        <taxon>Hyphomicrobiales</taxon>
        <taxon>Phreatobacteraceae</taxon>
        <taxon>Phreatobacter</taxon>
    </lineage>
</organism>
<gene>
    <name evidence="3" type="ORF">C6569_08905</name>
</gene>
<dbReference type="SUPFAM" id="SSF54637">
    <property type="entry name" value="Thioesterase/thiol ester dehydrase-isomerase"/>
    <property type="match status" value="1"/>
</dbReference>
<evidence type="ECO:0000313" key="4">
    <source>
        <dbReference type="Proteomes" id="UP000237889"/>
    </source>
</evidence>
<dbReference type="InterPro" id="IPR029069">
    <property type="entry name" value="HotDog_dom_sf"/>
</dbReference>
<evidence type="ECO:0000256" key="1">
    <source>
        <dbReference type="ARBA" id="ARBA00005953"/>
    </source>
</evidence>
<comment type="similarity">
    <text evidence="1">Belongs to the 4-hydroxybenzoyl-CoA thioesterase family.</text>
</comment>
<reference evidence="3 4" key="1">
    <citation type="submission" date="2018-03" db="EMBL/GenBank/DDBJ databases">
        <title>Genome sequencing of Phreatobacter sp.</title>
        <authorList>
            <person name="Kim S.-J."/>
            <person name="Heo J."/>
            <person name="Kwon S.-W."/>
        </authorList>
    </citation>
    <scope>NUCLEOTIDE SEQUENCE [LARGE SCALE GENOMIC DNA]</scope>
    <source>
        <strain evidence="3 4">S-12</strain>
    </source>
</reference>
<sequence>MTVPLPLNERPALEAYPFLTVHPVRYGDLDPNNHVNNAVIGTYLEIGRTEFFDREGIRLTAEGRGISLVHMEVEFHREILYPGFVQIVSGIRRVGSSSLTFDQAVFVDGVRHISASTTTAQVDKATKRSTPWNDVQRAKFERLMMR</sequence>
<dbReference type="OrthoDB" id="9799036at2"/>
<proteinExistence type="inferred from homology"/>
<dbReference type="KEGG" id="phr:C6569_08905"/>
<keyword evidence="4" id="KW-1185">Reference proteome</keyword>
<dbReference type="EMBL" id="CP027668">
    <property type="protein sequence ID" value="AVO45170.1"/>
    <property type="molecule type" value="Genomic_DNA"/>
</dbReference>
<dbReference type="Gene3D" id="3.10.129.10">
    <property type="entry name" value="Hotdog Thioesterase"/>
    <property type="match status" value="1"/>
</dbReference>
<evidence type="ECO:0008006" key="5">
    <source>
        <dbReference type="Google" id="ProtNLM"/>
    </source>
</evidence>
<dbReference type="InterPro" id="IPR050563">
    <property type="entry name" value="4-hydroxybenzoyl-CoA_TE"/>
</dbReference>
<name>A0A2S0NAH0_9HYPH</name>
<protein>
    <recommendedName>
        <fullName evidence="5">Thioesterase</fullName>
    </recommendedName>
</protein>
<dbReference type="Proteomes" id="UP000237889">
    <property type="component" value="Chromosome"/>
</dbReference>
<dbReference type="PANTHER" id="PTHR31793:SF27">
    <property type="entry name" value="NOVEL THIOESTERASE SUPERFAMILY DOMAIN AND SAPOSIN A-TYPE DOMAIN CONTAINING PROTEIN (0610012H03RIK)"/>
    <property type="match status" value="1"/>
</dbReference>
<dbReference type="GO" id="GO:0047617">
    <property type="term" value="F:fatty acyl-CoA hydrolase activity"/>
    <property type="evidence" value="ECO:0007669"/>
    <property type="project" value="TreeGrafter"/>
</dbReference>
<keyword evidence="2" id="KW-0378">Hydrolase</keyword>
<dbReference type="PANTHER" id="PTHR31793">
    <property type="entry name" value="4-HYDROXYBENZOYL-COA THIOESTERASE FAMILY MEMBER"/>
    <property type="match status" value="1"/>
</dbReference>